<gene>
    <name evidence="2" type="ORF">K0M31_012238</name>
</gene>
<proteinExistence type="predicted"/>
<comment type="caution">
    <text evidence="2">The sequence shown here is derived from an EMBL/GenBank/DDBJ whole genome shotgun (WGS) entry which is preliminary data.</text>
</comment>
<reference evidence="2" key="1">
    <citation type="submission" date="2021-10" db="EMBL/GenBank/DDBJ databases">
        <title>Melipona bicolor Genome sequencing and assembly.</title>
        <authorList>
            <person name="Araujo N.S."/>
            <person name="Arias M.C."/>
        </authorList>
    </citation>
    <scope>NUCLEOTIDE SEQUENCE</scope>
    <source>
        <strain evidence="2">USP_2M_L1-L4_2017</strain>
        <tissue evidence="2">Whole body</tissue>
    </source>
</reference>
<dbReference type="AlphaFoldDB" id="A0AA40FKJ5"/>
<evidence type="ECO:0000313" key="2">
    <source>
        <dbReference type="EMBL" id="KAK1120631.1"/>
    </source>
</evidence>
<dbReference type="EMBL" id="JAHYIQ010000030">
    <property type="protein sequence ID" value="KAK1120631.1"/>
    <property type="molecule type" value="Genomic_DNA"/>
</dbReference>
<feature type="region of interest" description="Disordered" evidence="1">
    <location>
        <begin position="34"/>
        <end position="55"/>
    </location>
</feature>
<keyword evidence="3" id="KW-1185">Reference proteome</keyword>
<name>A0AA40FKJ5_9HYME</name>
<sequence>MVITRQRNIQNSHCQSERIILEMIVIARHATVNRSDGNPRVESGGETPHTAVTRHMQRTVRLAAAGENDDAGRGKHGGR</sequence>
<organism evidence="2 3">
    <name type="scientific">Melipona bicolor</name>
    <dbReference type="NCBI Taxonomy" id="60889"/>
    <lineage>
        <taxon>Eukaryota</taxon>
        <taxon>Metazoa</taxon>
        <taxon>Ecdysozoa</taxon>
        <taxon>Arthropoda</taxon>
        <taxon>Hexapoda</taxon>
        <taxon>Insecta</taxon>
        <taxon>Pterygota</taxon>
        <taxon>Neoptera</taxon>
        <taxon>Endopterygota</taxon>
        <taxon>Hymenoptera</taxon>
        <taxon>Apocrita</taxon>
        <taxon>Aculeata</taxon>
        <taxon>Apoidea</taxon>
        <taxon>Anthophila</taxon>
        <taxon>Apidae</taxon>
        <taxon>Melipona</taxon>
    </lineage>
</organism>
<accession>A0AA40FKJ5</accession>
<dbReference type="Proteomes" id="UP001177670">
    <property type="component" value="Unassembled WGS sequence"/>
</dbReference>
<protein>
    <submittedName>
        <fullName evidence="2">Uncharacterized protein</fullName>
    </submittedName>
</protein>
<evidence type="ECO:0000313" key="3">
    <source>
        <dbReference type="Proteomes" id="UP001177670"/>
    </source>
</evidence>
<evidence type="ECO:0000256" key="1">
    <source>
        <dbReference type="SAM" id="MobiDB-lite"/>
    </source>
</evidence>